<name>A0A1D1YND4_9ARAE</name>
<protein>
    <submittedName>
        <fullName evidence="2">Laminin subunit gamma-1</fullName>
    </submittedName>
</protein>
<dbReference type="AlphaFoldDB" id="A0A1D1YND4"/>
<dbReference type="EMBL" id="GDJX01011808">
    <property type="protein sequence ID" value="JAT56128.1"/>
    <property type="molecule type" value="Transcribed_RNA"/>
</dbReference>
<feature type="chain" id="PRO_5008900351" evidence="1">
    <location>
        <begin position="21"/>
        <end position="106"/>
    </location>
</feature>
<accession>A0A1D1YND4</accession>
<keyword evidence="1" id="KW-0732">Signal</keyword>
<gene>
    <name evidence="2" type="primary">lamc1_3</name>
    <name evidence="2" type="ORF">g.36231</name>
</gene>
<sequence>MMPRPMVLVFLLLILMITSQFEWRQQLVDDLDSSPTTSERQHPTNKEEVVKDKIILLQEKYIQRLNRLVQKLQWQLLQCQGINNTANMSGDSLITNLDKIEGHHSL</sequence>
<dbReference type="PANTHER" id="PTHR34564">
    <property type="entry name" value="PEPTIDYL-PROLYL CIS-TRANS ISOMERASE G"/>
    <property type="match status" value="1"/>
</dbReference>
<feature type="signal peptide" evidence="1">
    <location>
        <begin position="1"/>
        <end position="20"/>
    </location>
</feature>
<dbReference type="PANTHER" id="PTHR34564:SF3">
    <property type="entry name" value="PEPTIDYL-PROLYL CIS-TRANS ISOMERASE G"/>
    <property type="match status" value="1"/>
</dbReference>
<proteinExistence type="predicted"/>
<evidence type="ECO:0000256" key="1">
    <source>
        <dbReference type="SAM" id="SignalP"/>
    </source>
</evidence>
<evidence type="ECO:0000313" key="2">
    <source>
        <dbReference type="EMBL" id="JAT56128.1"/>
    </source>
</evidence>
<organism evidence="2">
    <name type="scientific">Anthurium amnicola</name>
    <dbReference type="NCBI Taxonomy" id="1678845"/>
    <lineage>
        <taxon>Eukaryota</taxon>
        <taxon>Viridiplantae</taxon>
        <taxon>Streptophyta</taxon>
        <taxon>Embryophyta</taxon>
        <taxon>Tracheophyta</taxon>
        <taxon>Spermatophyta</taxon>
        <taxon>Magnoliopsida</taxon>
        <taxon>Liliopsida</taxon>
        <taxon>Araceae</taxon>
        <taxon>Pothoideae</taxon>
        <taxon>Potheae</taxon>
        <taxon>Anthurium</taxon>
    </lineage>
</organism>
<reference evidence="2" key="1">
    <citation type="submission" date="2015-07" db="EMBL/GenBank/DDBJ databases">
        <title>Transcriptome Assembly of Anthurium amnicola.</title>
        <authorList>
            <person name="Suzuki J."/>
        </authorList>
    </citation>
    <scope>NUCLEOTIDE SEQUENCE</scope>
</reference>